<accession>A0A433Q662</accession>
<feature type="region of interest" description="Disordered" evidence="1">
    <location>
        <begin position="212"/>
        <end position="244"/>
    </location>
</feature>
<keyword evidence="3" id="KW-1185">Reference proteome</keyword>
<dbReference type="AlphaFoldDB" id="A0A433Q662"/>
<dbReference type="EMBL" id="RBNJ01013475">
    <property type="protein sequence ID" value="RUS25257.1"/>
    <property type="molecule type" value="Genomic_DNA"/>
</dbReference>
<comment type="caution">
    <text evidence="2">The sequence shown here is derived from an EMBL/GenBank/DDBJ whole genome shotgun (WGS) entry which is preliminary data.</text>
</comment>
<sequence>MAFRFNFTGLDLDLDDVDVDDDAQGTSTESDVGGNTPAEFAPSSKFDVLSLAATLPHLLQADVVRIPLVADVMYKRSLTDVKFQAAQEDDLAANDGMPRVFELVEKSDLVKGVYEGEKWFQDLGMFHRLGPISRDKYPRRLSRRQTSPRAWLWLLSPWDPPPPPLANHDRRLPGLQRTRPLARYRPKCYHQHHLPARSAGCLWGGHCPGRGRRRAARGEDERGPGVRGEEKQDVCRGLGGAGGG</sequence>
<organism evidence="2 3">
    <name type="scientific">Jimgerdemannia flammicorona</name>
    <dbReference type="NCBI Taxonomy" id="994334"/>
    <lineage>
        <taxon>Eukaryota</taxon>
        <taxon>Fungi</taxon>
        <taxon>Fungi incertae sedis</taxon>
        <taxon>Mucoromycota</taxon>
        <taxon>Mucoromycotina</taxon>
        <taxon>Endogonomycetes</taxon>
        <taxon>Endogonales</taxon>
        <taxon>Endogonaceae</taxon>
        <taxon>Jimgerdemannia</taxon>
    </lineage>
</organism>
<dbReference type="Proteomes" id="UP000274822">
    <property type="component" value="Unassembled WGS sequence"/>
</dbReference>
<proteinExistence type="predicted"/>
<evidence type="ECO:0000256" key="1">
    <source>
        <dbReference type="SAM" id="MobiDB-lite"/>
    </source>
</evidence>
<gene>
    <name evidence="2" type="ORF">BC938DRAFT_472415</name>
</gene>
<evidence type="ECO:0000313" key="3">
    <source>
        <dbReference type="Proteomes" id="UP000274822"/>
    </source>
</evidence>
<name>A0A433Q662_9FUNG</name>
<protein>
    <submittedName>
        <fullName evidence="2">Uncharacterized protein</fullName>
    </submittedName>
</protein>
<evidence type="ECO:0000313" key="2">
    <source>
        <dbReference type="EMBL" id="RUS25257.1"/>
    </source>
</evidence>
<feature type="compositionally biased region" description="Basic and acidic residues" evidence="1">
    <location>
        <begin position="216"/>
        <end position="234"/>
    </location>
</feature>
<reference evidence="2 3" key="1">
    <citation type="journal article" date="2018" name="New Phytol.">
        <title>Phylogenomics of Endogonaceae and evolution of mycorrhizas within Mucoromycota.</title>
        <authorList>
            <person name="Chang Y."/>
            <person name="Desiro A."/>
            <person name="Na H."/>
            <person name="Sandor L."/>
            <person name="Lipzen A."/>
            <person name="Clum A."/>
            <person name="Barry K."/>
            <person name="Grigoriev I.V."/>
            <person name="Martin F.M."/>
            <person name="Stajich J.E."/>
            <person name="Smith M.E."/>
            <person name="Bonito G."/>
            <person name="Spatafora J.W."/>
        </authorList>
    </citation>
    <scope>NUCLEOTIDE SEQUENCE [LARGE SCALE GENOMIC DNA]</scope>
    <source>
        <strain evidence="2 3">AD002</strain>
    </source>
</reference>